<organism evidence="5 6">
    <name type="scientific">Caenorhabditis auriculariae</name>
    <dbReference type="NCBI Taxonomy" id="2777116"/>
    <lineage>
        <taxon>Eukaryota</taxon>
        <taxon>Metazoa</taxon>
        <taxon>Ecdysozoa</taxon>
        <taxon>Nematoda</taxon>
        <taxon>Chromadorea</taxon>
        <taxon>Rhabditida</taxon>
        <taxon>Rhabditina</taxon>
        <taxon>Rhabditomorpha</taxon>
        <taxon>Rhabditoidea</taxon>
        <taxon>Rhabditidae</taxon>
        <taxon>Peloderinae</taxon>
        <taxon>Caenorhabditis</taxon>
    </lineage>
</organism>
<dbReference type="InterPro" id="IPR002110">
    <property type="entry name" value="Ankyrin_rpt"/>
</dbReference>
<sequence length="2674" mass="299678">MDRLTSVLGDEDGNTPLMLAVRESPLNWPCLHTLIFFGAQIEQKNMRGICPLDLAPELKKLQQTCVEELFKNACSGDSEPPSRSTPGAASKQWNRLQVDNGREGRKGVSRTARGAVATRRPDMPCLGSLCCCLCSVSQGERNLVKAPLSPRPSAAASVSTCSMLETSSAKECARRKSLVSLQLHRKTKSSKEYPVIDCVSWEQAWELLKKMACNPECLDNIVTAIEEYESSTPTYKKQKKLHLTWLLSQIASFCFTFLQKSGTSRQFSALNTLNKIIDAGLVHDLFSFNDVIFHSSRILNRSHAFDCDEPPTPSGESFASNADQSSTVDHVFIYGAGYKDQSLLPSPTITPVRHKADLMNAFSDMEPSQVIITLHNAITMQNREAGSRSVCSPAHRWRQCCSHCAQILVARLLLFLTHSKKFRTRLSEKHQLKSLVALLEPTLEPQLLCLLLQCLALIALDPSTHSTLIDVQIDDVLIQMLLPADDWYYTNHSTKYGTFVKYHAARVLVYVGMGDRVGSRVNVFNSMGFEPSTTANKVSSQPNEDDYICETCATPRSMSTFSRSAVSVEGVLLKVLAEVAELVKQSQHLSASEPITEESPSAGSPPAILPDSAEQTKILEKKKEHLSQLGCQILISLEQLEAHLCKLGLVLDSVLLLRLLLHKLSWDLGLVTKKRVAVVDHVYKPITDPRAHSSCSLGATRREDSKKDKNYLRVDQGSRASKRVHIRRSRLGTDTSSGSNRSKKTNSSSSSVQKHLPKYIQSLFRSRMGTDPCKRTSRRDSNESNTSGSDAVLEFTRKLQNYPLTRREAQRLTYRSNGQQDSNDSKQTARQLGYTYLPELEIQGASPPRSPGPLTGTSLDDGTGLLLDTRRPSSPQAIPGLPLIEIRRPSALSQFEFGYFVNSPELSGSEASDCAPLLLTGSGQIGGSRKSSDGMERALPLITPVHSSSVSCFGKEHPRLGPGFLFQEEHCHVLLATAFSPLHLVSMTEMNPDFQCVRQLILNLLNVYTKRNDNVVSTMKECADVLRQILNSPQHPTVKNWCAEIIHVVSSHVDEEQPTTAENNEHINDEYLEMSDVEDNFSSESFSRRATLSSLLNSRLWRSRKFGSSLINHRSASGNISLDSDIIDDVIHEEEEPVLSNYHISQRKKSMSLDELELQSVKKRARKSIANLFSTDNLKIHEDEVLSKSSSLKKSSSPQVKTNGRRSSLQQWFSTRTVSSARRRDTFDGRRPSVCHADFVRQTRSFTRDHLENLLIPKKGAPVNIVRLSDERFYDMDDLTESLLLITMTESLSPNVHELPYLFLNRDENQNITQRRRKRVNPKFHLLRLDYADEFVVDLLRQLPTTSSDEFLLEEGEVYEDYGTTNNLSQLSTCSNFNNSVLAGLGATVWYRQSLSSKQLSSSIDYTIDTETFERLFKSTTAPLIRINCLASFGQDLESIAAIINPIYNEECSLEAFKFQDQVISGSLPCPKEDAALLASIQLCVEEQWPSNKRTQTIRRHLLKGQFGRIRDLAQKIMVTPWEVDQNLYCTPPRFPNESNTASRTHSVVEEVPHRNRTPTLLRCITNTDGLMSEEMQAQCLPVDLRGDRRTIKLVKEKKRKLFHSQVYENEIGMKKLYIQTAKKLAAFGCKVFQVKELLHGRTLRKTLRLLCLSSVQLCLLDGTTKIVLKKQHASTLQQWRVGGGVSKHQLLLEFRGTKWQLIAPSYNALKSISMTLWEIMQNSASSSIQRSLNQSMHRSHTEATVWAKDAAREGRKEAVPSTKKSGGTEKTKQRNADRVFFGFAILLYTCDRVRGVDTMTSVVSRLLHALGRSADQNDEPEIPPDPNSLLVYVCNLEPITLFRLELERLQYILHFPEEVAFQLSSTEYQLFYSIQPMDYVRYVSCDLTSVPVSENPSPVRNLVKRLSEVSSWITHVIVSQPTHDDRKVALTAILRIIETCWNIGNFNAAVEILMGLKSEKLRPFWLSLRQEEKQQYEQFCDTLLPANQALPSQAYINAVQRALRMTQSRVIPFFGIFLRDLYAIVNDLPNIVVIGHEGETQKLEFMNDPNGEDHFSSRIGVGGLLNADKINLVAIVLDNLELFHRHSRTMIKQLEEQSVPQAEKETKDVKSSIYEPVQPVRGSSHGVSLIPLDTLMFDLDIIQRLQHGTTVIHYEPDSGRSTLCLLRLDPSCGQINWHKISYSVNKDPREKDNLAKVSVVNLQPAGMDGIRGGLTPTPTPRQASASGVGVEEGELRLSSVKGVEPVDSYDIDIEAIYRRHSAEEMSVPVCCWKVSYGQLLSDNEFIYFLAPQQIAQFWTNGLQSVVRSLQRQQKYPDRRMLWIKNVYLTLFESVEPNYGPRPFEALQAFGGRVERWKGLSQTNSNATRPNDSSLSSEPGGAKSRLKNLKNAMQKKLRGGSRDGSRSQSPQPHSPMSGPPGPNSPGYLLKPRGEPANSDAGDLDSIYTPRSRTPTSSSYGGRSVGGRSTKSWRSRGGETPNSGSISSSGQMSIQVSGLSGPSGKEFQEKPLTLVEFAELFRLFNTRMRKDLRDVFNDVLSTATTPSHCQKRERERHSPRMQSRLTSVSNAFNADFLPNDFLTRNTTVAAHHISDKQNKIYNALALASVNSMGGLMDTSRSSMLTPQMLRAFVNTHQMEMIDEAYAIKLIQVGQHLGFGFFSFESTLTSHVGDTF</sequence>
<feature type="compositionally biased region" description="Polar residues" evidence="3">
    <location>
        <begin position="2361"/>
        <end position="2377"/>
    </location>
</feature>
<proteinExistence type="predicted"/>
<feature type="compositionally biased region" description="Basic residues" evidence="3">
    <location>
        <begin position="720"/>
        <end position="730"/>
    </location>
</feature>
<keyword evidence="1" id="KW-0040">ANK repeat</keyword>
<dbReference type="OrthoDB" id="269822at2759"/>
<dbReference type="Pfam" id="PF00617">
    <property type="entry name" value="RasGEF"/>
    <property type="match status" value="1"/>
</dbReference>
<feature type="region of interest" description="Disordered" evidence="3">
    <location>
        <begin position="590"/>
        <end position="610"/>
    </location>
</feature>
<feature type="domain" description="Ras-GEF" evidence="4">
    <location>
        <begin position="1856"/>
        <end position="2118"/>
    </location>
</feature>
<evidence type="ECO:0000313" key="6">
    <source>
        <dbReference type="Proteomes" id="UP000835052"/>
    </source>
</evidence>
<name>A0A8S1GNF1_9PELO</name>
<comment type="caution">
    <text evidence="5">The sequence shown here is derived from an EMBL/GenBank/DDBJ whole genome shotgun (WGS) entry which is preliminary data.</text>
</comment>
<evidence type="ECO:0000256" key="1">
    <source>
        <dbReference type="PROSITE-ProRule" id="PRU00023"/>
    </source>
</evidence>
<dbReference type="GO" id="GO:0005085">
    <property type="term" value="F:guanyl-nucleotide exchange factor activity"/>
    <property type="evidence" value="ECO:0007669"/>
    <property type="project" value="UniProtKB-KW"/>
</dbReference>
<gene>
    <name evidence="5" type="ORF">CAUJ_LOCUS1044</name>
</gene>
<feature type="region of interest" description="Disordered" evidence="3">
    <location>
        <begin position="1744"/>
        <end position="1772"/>
    </location>
</feature>
<dbReference type="SMART" id="SM00295">
    <property type="entry name" value="B41"/>
    <property type="match status" value="1"/>
</dbReference>
<feature type="region of interest" description="Disordered" evidence="3">
    <location>
        <begin position="1189"/>
        <end position="1208"/>
    </location>
</feature>
<feature type="compositionally biased region" description="Basic and acidic residues" evidence="3">
    <location>
        <begin position="772"/>
        <end position="782"/>
    </location>
</feature>
<feature type="compositionally biased region" description="Low complexity" evidence="3">
    <location>
        <begin position="2406"/>
        <end position="2416"/>
    </location>
</feature>
<dbReference type="InterPro" id="IPR036770">
    <property type="entry name" value="Ankyrin_rpt-contain_sf"/>
</dbReference>
<feature type="region of interest" description="Disordered" evidence="3">
    <location>
        <begin position="2210"/>
        <end position="2229"/>
    </location>
</feature>
<evidence type="ECO:0000259" key="4">
    <source>
        <dbReference type="PROSITE" id="PS50009"/>
    </source>
</evidence>
<dbReference type="Proteomes" id="UP000835052">
    <property type="component" value="Unassembled WGS sequence"/>
</dbReference>
<feature type="compositionally biased region" description="Polar residues" evidence="3">
    <location>
        <begin position="1198"/>
        <end position="1208"/>
    </location>
</feature>
<feature type="region of interest" description="Disordered" evidence="3">
    <location>
        <begin position="2361"/>
        <end position="2503"/>
    </location>
</feature>
<feature type="compositionally biased region" description="Basic residues" evidence="3">
    <location>
        <begin position="2384"/>
        <end position="2399"/>
    </location>
</feature>
<dbReference type="InterPro" id="IPR001895">
    <property type="entry name" value="RASGEF_cat_dom"/>
</dbReference>
<evidence type="ECO:0000256" key="3">
    <source>
        <dbReference type="SAM" id="MobiDB-lite"/>
    </source>
</evidence>
<dbReference type="EMBL" id="CAJGYM010000002">
    <property type="protein sequence ID" value="CAD6185125.1"/>
    <property type="molecule type" value="Genomic_DNA"/>
</dbReference>
<feature type="region of interest" description="Disordered" evidence="3">
    <location>
        <begin position="73"/>
        <end position="113"/>
    </location>
</feature>
<keyword evidence="6" id="KW-1185">Reference proteome</keyword>
<dbReference type="GO" id="GO:0007264">
    <property type="term" value="P:small GTPase-mediated signal transduction"/>
    <property type="evidence" value="ECO:0007669"/>
    <property type="project" value="InterPro"/>
</dbReference>
<feature type="compositionally biased region" description="Low complexity" evidence="3">
    <location>
        <begin position="735"/>
        <end position="751"/>
    </location>
</feature>
<feature type="compositionally biased region" description="Low complexity" evidence="3">
    <location>
        <begin position="2482"/>
        <end position="2497"/>
    </location>
</feature>
<dbReference type="InterPro" id="IPR036964">
    <property type="entry name" value="RASGEF_cat_dom_sf"/>
</dbReference>
<dbReference type="InterPro" id="IPR019749">
    <property type="entry name" value="Band_41_domain"/>
</dbReference>
<feature type="compositionally biased region" description="Low complexity" evidence="3">
    <location>
        <begin position="2447"/>
        <end position="2468"/>
    </location>
</feature>
<reference evidence="5" key="1">
    <citation type="submission" date="2020-10" db="EMBL/GenBank/DDBJ databases">
        <authorList>
            <person name="Kikuchi T."/>
        </authorList>
    </citation>
    <scope>NUCLEOTIDE SEQUENCE</scope>
    <source>
        <strain evidence="5">NKZ352</strain>
    </source>
</reference>
<evidence type="ECO:0000256" key="2">
    <source>
        <dbReference type="PROSITE-ProRule" id="PRU00168"/>
    </source>
</evidence>
<accession>A0A8S1GNF1</accession>
<protein>
    <recommendedName>
        <fullName evidence="4">Ras-GEF domain-containing protein</fullName>
    </recommendedName>
</protein>
<dbReference type="SUPFAM" id="SSF48366">
    <property type="entry name" value="Ras GEF"/>
    <property type="match status" value="1"/>
</dbReference>
<dbReference type="InterPro" id="IPR023578">
    <property type="entry name" value="Ras_GEF_dom_sf"/>
</dbReference>
<dbReference type="Gene3D" id="1.10.840.10">
    <property type="entry name" value="Ras guanine-nucleotide exchange factors catalytic domain"/>
    <property type="match status" value="1"/>
</dbReference>
<keyword evidence="2" id="KW-0344">Guanine-nucleotide releasing factor</keyword>
<dbReference type="PROSITE" id="PS50088">
    <property type="entry name" value="ANK_REPEAT"/>
    <property type="match status" value="1"/>
</dbReference>
<dbReference type="SUPFAM" id="SSF48403">
    <property type="entry name" value="Ankyrin repeat"/>
    <property type="match status" value="1"/>
</dbReference>
<feature type="region of interest" description="Disordered" evidence="3">
    <location>
        <begin position="690"/>
        <end position="796"/>
    </location>
</feature>
<dbReference type="SMART" id="SM00147">
    <property type="entry name" value="RasGEF"/>
    <property type="match status" value="1"/>
</dbReference>
<feature type="repeat" description="ANK" evidence="1">
    <location>
        <begin position="12"/>
        <end position="46"/>
    </location>
</feature>
<dbReference type="PROSITE" id="PS50009">
    <property type="entry name" value="RASGEF_CAT"/>
    <property type="match status" value="1"/>
</dbReference>
<evidence type="ECO:0000313" key="5">
    <source>
        <dbReference type="EMBL" id="CAD6185125.1"/>
    </source>
</evidence>
<feature type="compositionally biased region" description="Polar residues" evidence="3">
    <location>
        <begin position="81"/>
        <end position="97"/>
    </location>
</feature>
<feature type="compositionally biased region" description="Basic and acidic residues" evidence="3">
    <location>
        <begin position="700"/>
        <end position="712"/>
    </location>
</feature>
<feature type="compositionally biased region" description="Basic and acidic residues" evidence="3">
    <location>
        <begin position="1750"/>
        <end position="1759"/>
    </location>
</feature>